<gene>
    <name evidence="1" type="ORF">NCTC13100_01323</name>
</gene>
<sequence length="111" mass="13203">MLEKILKENENSLPDGFSTKLTWIFILCLKNFQPSGRKFQIANELDFLLRKNYIKRNPEKIFLEVLIIKFGKCLSEFWTRTYQSFSGLIGRELIEVLDKAFCQIFCFCFPF</sequence>
<evidence type="ECO:0000313" key="2">
    <source>
        <dbReference type="Proteomes" id="UP000254263"/>
    </source>
</evidence>
<reference evidence="1 2" key="1">
    <citation type="submission" date="2018-06" db="EMBL/GenBank/DDBJ databases">
        <authorList>
            <consortium name="Pathogen Informatics"/>
            <person name="Doyle S."/>
        </authorList>
    </citation>
    <scope>NUCLEOTIDE SEQUENCE [LARGE SCALE GENOMIC DNA]</scope>
    <source>
        <strain evidence="1 2">NCTC13100</strain>
    </source>
</reference>
<evidence type="ECO:0000313" key="1">
    <source>
        <dbReference type="EMBL" id="SUB78170.1"/>
    </source>
</evidence>
<organism evidence="1 2">
    <name type="scientific">Porphyromonas macacae</name>
    <dbReference type="NCBI Taxonomy" id="28115"/>
    <lineage>
        <taxon>Bacteria</taxon>
        <taxon>Pseudomonadati</taxon>
        <taxon>Bacteroidota</taxon>
        <taxon>Bacteroidia</taxon>
        <taxon>Bacteroidales</taxon>
        <taxon>Porphyromonadaceae</taxon>
        <taxon>Porphyromonas</taxon>
    </lineage>
</organism>
<dbReference type="EMBL" id="UGTI01000001">
    <property type="protein sequence ID" value="SUB78170.1"/>
    <property type="molecule type" value="Genomic_DNA"/>
</dbReference>
<proteinExistence type="predicted"/>
<protein>
    <submittedName>
        <fullName evidence="1">Uncharacterized protein</fullName>
    </submittedName>
</protein>
<name>A0A379DIG9_9PORP</name>
<accession>A0A379DIG9</accession>
<dbReference type="AlphaFoldDB" id="A0A379DIG9"/>
<dbReference type="Proteomes" id="UP000254263">
    <property type="component" value="Unassembled WGS sequence"/>
</dbReference>